<dbReference type="RefSeq" id="WP_253020505.1">
    <property type="nucleotide sequence ID" value="NZ_JAJAGH010000005.1"/>
</dbReference>
<feature type="signal peptide" evidence="4">
    <location>
        <begin position="1"/>
        <end position="19"/>
    </location>
</feature>
<dbReference type="PANTHER" id="PTHR33376">
    <property type="match status" value="1"/>
</dbReference>
<dbReference type="Gene3D" id="3.40.190.170">
    <property type="entry name" value="Bacterial extracellular solute-binding protein, family 7"/>
    <property type="match status" value="1"/>
</dbReference>
<dbReference type="InterPro" id="IPR038404">
    <property type="entry name" value="TRAP_DctP_sf"/>
</dbReference>
<keyword evidence="3 4" id="KW-0732">Signal</keyword>
<dbReference type="NCBIfam" id="NF037995">
    <property type="entry name" value="TRAP_S1"/>
    <property type="match status" value="1"/>
</dbReference>
<name>A0A9J6QNE2_9FIRM</name>
<evidence type="ECO:0000313" key="5">
    <source>
        <dbReference type="EMBL" id="MCU7376940.1"/>
    </source>
</evidence>
<gene>
    <name evidence="5" type="ORF">OBO34_01070</name>
    <name evidence="6" type="ORF">OBO34_14165</name>
</gene>
<evidence type="ECO:0000256" key="4">
    <source>
        <dbReference type="SAM" id="SignalP"/>
    </source>
</evidence>
<reference evidence="5" key="1">
    <citation type="submission" date="2022-09" db="EMBL/GenBank/DDBJ databases">
        <title>Culturomic study of gut microbiota in children with autism spectrum disorder.</title>
        <authorList>
            <person name="Efimov B.A."/>
            <person name="Chaplin A.V."/>
            <person name="Sokolova S.R."/>
            <person name="Pikina A.P."/>
            <person name="Korzhanova M."/>
            <person name="Belova V."/>
            <person name="Korostin D."/>
        </authorList>
    </citation>
    <scope>NUCLEOTIDE SEQUENCE</scope>
    <source>
        <strain evidence="5">ASD5510</strain>
    </source>
</reference>
<keyword evidence="7" id="KW-1185">Reference proteome</keyword>
<sequence>MKKIIVMITVILTVALGFAGCGGGDDKTASSGGDGEKYKFVISHSMAEDTSFGYTMKELEADLEDSGLFDVEVYGASALGSEPESIQATQMGEIQLYMTIAGTYSSFIPAIYVFDHQMPWIGNADEGIEVLQSIYKDKEFSDYIKKASEGTGLKVVGFSTLGYRTFTTDKKVQDFSDWKGMKLRTIENPIHMEAINSWKATATPLSFTEVYAALQQGLIDGQSNPPEPTYSSKLYEPQDYITNADHVFHVVLWTVSEDSWNSYSEEAQKTLQASIDKACQTMTDYSLEHTDKYLKIFKDKGCEPIYLPYETMKQMQDAVQPANKMIPEYSGKEAYDLFMKTFDKSVKELGYDQSKESYEAYVKEKTK</sequence>
<keyword evidence="2" id="KW-0813">Transport</keyword>
<dbReference type="EMBL" id="JAOSHN010000001">
    <property type="protein sequence ID" value="MCU7376940.1"/>
    <property type="molecule type" value="Genomic_DNA"/>
</dbReference>
<proteinExistence type="inferred from homology"/>
<dbReference type="PANTHER" id="PTHR33376:SF7">
    <property type="entry name" value="C4-DICARBOXYLATE-BINDING PROTEIN DCTB"/>
    <property type="match status" value="1"/>
</dbReference>
<evidence type="ECO:0000256" key="1">
    <source>
        <dbReference type="ARBA" id="ARBA00009023"/>
    </source>
</evidence>
<evidence type="ECO:0000256" key="3">
    <source>
        <dbReference type="ARBA" id="ARBA00022729"/>
    </source>
</evidence>
<dbReference type="CDD" id="cd13603">
    <property type="entry name" value="PBP2_TRAP_Siap_TeaA_like"/>
    <property type="match status" value="1"/>
</dbReference>
<dbReference type="InterPro" id="IPR018389">
    <property type="entry name" value="DctP_fam"/>
</dbReference>
<evidence type="ECO:0000313" key="7">
    <source>
        <dbReference type="Proteomes" id="UP001065549"/>
    </source>
</evidence>
<dbReference type="Pfam" id="PF03480">
    <property type="entry name" value="DctP"/>
    <property type="match status" value="1"/>
</dbReference>
<accession>A0A9J6QNE2</accession>
<evidence type="ECO:0000313" key="6">
    <source>
        <dbReference type="EMBL" id="MCU7379489.1"/>
    </source>
</evidence>
<comment type="similarity">
    <text evidence="1">Belongs to the bacterial solute-binding protein 7 family.</text>
</comment>
<organism evidence="5 7">
    <name type="scientific">Hominibacterium faecale</name>
    <dbReference type="NCBI Taxonomy" id="2839743"/>
    <lineage>
        <taxon>Bacteria</taxon>
        <taxon>Bacillati</taxon>
        <taxon>Bacillota</taxon>
        <taxon>Clostridia</taxon>
        <taxon>Peptostreptococcales</taxon>
        <taxon>Anaerovoracaceae</taxon>
        <taxon>Hominibacterium</taxon>
    </lineage>
</organism>
<evidence type="ECO:0000256" key="2">
    <source>
        <dbReference type="ARBA" id="ARBA00022448"/>
    </source>
</evidence>
<dbReference type="PROSITE" id="PS51257">
    <property type="entry name" value="PROKAR_LIPOPROTEIN"/>
    <property type="match status" value="1"/>
</dbReference>
<dbReference type="GO" id="GO:0055085">
    <property type="term" value="P:transmembrane transport"/>
    <property type="evidence" value="ECO:0007669"/>
    <property type="project" value="InterPro"/>
</dbReference>
<dbReference type="Proteomes" id="UP001065549">
    <property type="component" value="Unassembled WGS sequence"/>
</dbReference>
<feature type="chain" id="PRO_5040046046" evidence="4">
    <location>
        <begin position="20"/>
        <end position="367"/>
    </location>
</feature>
<comment type="caution">
    <text evidence="5">The sequence shown here is derived from an EMBL/GenBank/DDBJ whole genome shotgun (WGS) entry which is preliminary data.</text>
</comment>
<protein>
    <submittedName>
        <fullName evidence="5">TRAP transporter substrate-binding protein</fullName>
    </submittedName>
</protein>
<dbReference type="EMBL" id="JAOSHN010000005">
    <property type="protein sequence ID" value="MCU7379489.1"/>
    <property type="molecule type" value="Genomic_DNA"/>
</dbReference>
<dbReference type="AlphaFoldDB" id="A0A9J6QNE2"/>